<dbReference type="EMBL" id="FRAV01000025">
    <property type="protein sequence ID" value="SHL80741.1"/>
    <property type="molecule type" value="Genomic_DNA"/>
</dbReference>
<dbReference type="Proteomes" id="UP000184364">
    <property type="component" value="Unassembled WGS sequence"/>
</dbReference>
<name>A0A1M7DMJ3_9FLAO</name>
<evidence type="ECO:0000313" key="3">
    <source>
        <dbReference type="Proteomes" id="UP000184364"/>
    </source>
</evidence>
<proteinExistence type="predicted"/>
<feature type="signal peptide" evidence="1">
    <location>
        <begin position="1"/>
        <end position="22"/>
    </location>
</feature>
<sequence>MNRVKTAIAALLIAGGTLAAFAFTPKTETKTADTLYYWFEAGTNNYLGQDTKSDIQENHCGAPGMNVCARAYSAISGTPGNEVPSGSQVDQTTKQ</sequence>
<reference evidence="3" key="1">
    <citation type="submission" date="2016-11" db="EMBL/GenBank/DDBJ databases">
        <authorList>
            <person name="Varghese N."/>
            <person name="Submissions S."/>
        </authorList>
    </citation>
    <scope>NUCLEOTIDE SEQUENCE [LARGE SCALE GENOMIC DNA]</scope>
    <source>
        <strain evidence="3">DSM 26899</strain>
    </source>
</reference>
<accession>A0A1M7DMJ3</accession>
<evidence type="ECO:0000313" key="2">
    <source>
        <dbReference type="EMBL" id="SHL80741.1"/>
    </source>
</evidence>
<keyword evidence="3" id="KW-1185">Reference proteome</keyword>
<keyword evidence="1" id="KW-0732">Signal</keyword>
<protein>
    <submittedName>
        <fullName evidence="2">Uncharacterized protein</fullName>
    </submittedName>
</protein>
<dbReference type="AlphaFoldDB" id="A0A1M7DMJ3"/>
<gene>
    <name evidence="2" type="ORF">SAMN05444267_102545</name>
</gene>
<organism evidence="2 3">
    <name type="scientific">Chryseobacterium polytrichastri</name>
    <dbReference type="NCBI Taxonomy" id="1302687"/>
    <lineage>
        <taxon>Bacteria</taxon>
        <taxon>Pseudomonadati</taxon>
        <taxon>Bacteroidota</taxon>
        <taxon>Flavobacteriia</taxon>
        <taxon>Flavobacteriales</taxon>
        <taxon>Weeksellaceae</taxon>
        <taxon>Chryseobacterium group</taxon>
        <taxon>Chryseobacterium</taxon>
    </lineage>
</organism>
<feature type="chain" id="PRO_5013314425" evidence="1">
    <location>
        <begin position="23"/>
        <end position="95"/>
    </location>
</feature>
<evidence type="ECO:0000256" key="1">
    <source>
        <dbReference type="SAM" id="SignalP"/>
    </source>
</evidence>